<dbReference type="SUPFAM" id="SSF54909">
    <property type="entry name" value="Dimeric alpha+beta barrel"/>
    <property type="match status" value="2"/>
</dbReference>
<dbReference type="Gene3D" id="1.10.10.10">
    <property type="entry name" value="Winged helix-like DNA-binding domain superfamily/Winged helix DNA-binding domain"/>
    <property type="match status" value="2"/>
</dbReference>
<dbReference type="Proteomes" id="UP000010729">
    <property type="component" value="Unassembled WGS sequence"/>
</dbReference>
<dbReference type="EMBL" id="ANPE02000139">
    <property type="protein sequence ID" value="EMY34019.1"/>
    <property type="molecule type" value="Genomic_DNA"/>
</dbReference>
<dbReference type="SMART" id="SM00344">
    <property type="entry name" value="HTH_ASNC"/>
    <property type="match status" value="1"/>
</dbReference>
<dbReference type="GO" id="GO:0043200">
    <property type="term" value="P:response to amino acid"/>
    <property type="evidence" value="ECO:0007669"/>
    <property type="project" value="TreeGrafter"/>
</dbReference>
<name>N1V1Z0_9MICC</name>
<dbReference type="InterPro" id="IPR000485">
    <property type="entry name" value="AsnC-type_HTH_dom"/>
</dbReference>
<sequence>MQELTLLEKQIVAALQTDPRASWRKIAAVLREPERTVARRGSELLESGLVAVRGIRLRPTPVLVEIRCAPGTSRVAVQALAQRRDTSFVYTVTGSSDCVAEILTDRHRLHVALADELPGIAGLQRINTYPILRYFKTLRAWQPGLLTPEQHRALQPVPLADPAVFGSYPEMTAVDEQIADALCEDGRMPFEALARRSGVSEATARRRTEWLLETNVVHLRALVEPALMGLPVEALLWIKTSPARLESLGQRLSKRPEVRYVAALTGEYQIVADVTVATNEALYEFTTSSDWTEDVVQLSTSLLLDARKRGGRVRPS</sequence>
<dbReference type="PANTHER" id="PTHR30154">
    <property type="entry name" value="LEUCINE-RESPONSIVE REGULATORY PROTEIN"/>
    <property type="match status" value="1"/>
</dbReference>
<dbReference type="SUPFAM" id="SSF46785">
    <property type="entry name" value="Winged helix' DNA-binding domain"/>
    <property type="match status" value="1"/>
</dbReference>
<reference evidence="6 7" key="1">
    <citation type="journal article" date="2013" name="Genome Announc.">
        <title>Draft Genome Sequence of Arthrobacter crystallopoietes Strain BAB-32, Revealing Genes for Bioremediation.</title>
        <authorList>
            <person name="Joshi M.N."/>
            <person name="Pandit A.S."/>
            <person name="Sharma A."/>
            <person name="Pandya R.V."/>
            <person name="Desai S.M."/>
            <person name="Saxena A.K."/>
            <person name="Bagatharia S.B."/>
        </authorList>
    </citation>
    <scope>NUCLEOTIDE SEQUENCE [LARGE SCALE GENOMIC DNA]</scope>
    <source>
        <strain evidence="6 7">BAB-32</strain>
    </source>
</reference>
<keyword evidence="1" id="KW-0805">Transcription regulation</keyword>
<dbReference type="GO" id="GO:0043565">
    <property type="term" value="F:sequence-specific DNA binding"/>
    <property type="evidence" value="ECO:0007669"/>
    <property type="project" value="InterPro"/>
</dbReference>
<evidence type="ECO:0000256" key="1">
    <source>
        <dbReference type="ARBA" id="ARBA00023015"/>
    </source>
</evidence>
<keyword evidence="7" id="KW-1185">Reference proteome</keyword>
<evidence type="ECO:0000313" key="6">
    <source>
        <dbReference type="EMBL" id="EMY34019.1"/>
    </source>
</evidence>
<dbReference type="Gene3D" id="3.30.70.920">
    <property type="match status" value="2"/>
</dbReference>
<dbReference type="InterPro" id="IPR019887">
    <property type="entry name" value="Tscrpt_reg_AsnC/Lrp_C"/>
</dbReference>
<dbReference type="GO" id="GO:0005829">
    <property type="term" value="C:cytosol"/>
    <property type="evidence" value="ECO:0007669"/>
    <property type="project" value="TreeGrafter"/>
</dbReference>
<keyword evidence="3" id="KW-0804">Transcription</keyword>
<evidence type="ECO:0000313" key="7">
    <source>
        <dbReference type="Proteomes" id="UP000010729"/>
    </source>
</evidence>
<evidence type="ECO:0000256" key="3">
    <source>
        <dbReference type="ARBA" id="ARBA00023163"/>
    </source>
</evidence>
<dbReference type="OrthoDB" id="4050641at2"/>
<dbReference type="Pfam" id="PF13404">
    <property type="entry name" value="HTH_AsnC-type"/>
    <property type="match status" value="1"/>
</dbReference>
<dbReference type="InterPro" id="IPR036388">
    <property type="entry name" value="WH-like_DNA-bd_sf"/>
</dbReference>
<comment type="caution">
    <text evidence="6">The sequence shown here is derived from an EMBL/GenBank/DDBJ whole genome shotgun (WGS) entry which is preliminary data.</text>
</comment>
<dbReference type="AlphaFoldDB" id="N1V1Z0"/>
<dbReference type="PANTHER" id="PTHR30154:SF34">
    <property type="entry name" value="TRANSCRIPTIONAL REGULATOR AZLB"/>
    <property type="match status" value="1"/>
</dbReference>
<dbReference type="PRINTS" id="PR00033">
    <property type="entry name" value="HTHASNC"/>
</dbReference>
<keyword evidence="2" id="KW-0238">DNA-binding</keyword>
<proteinExistence type="predicted"/>
<accession>N1V1Z0</accession>
<evidence type="ECO:0000259" key="4">
    <source>
        <dbReference type="Pfam" id="PF01037"/>
    </source>
</evidence>
<evidence type="ECO:0000256" key="2">
    <source>
        <dbReference type="ARBA" id="ARBA00023125"/>
    </source>
</evidence>
<evidence type="ECO:0000259" key="5">
    <source>
        <dbReference type="Pfam" id="PF13404"/>
    </source>
</evidence>
<dbReference type="Pfam" id="PF01037">
    <property type="entry name" value="AsnC_trans_reg"/>
    <property type="match status" value="1"/>
</dbReference>
<organism evidence="6 7">
    <name type="scientific">Arthrobacter crystallopoietes BAB-32</name>
    <dbReference type="NCBI Taxonomy" id="1246476"/>
    <lineage>
        <taxon>Bacteria</taxon>
        <taxon>Bacillati</taxon>
        <taxon>Actinomycetota</taxon>
        <taxon>Actinomycetes</taxon>
        <taxon>Micrococcales</taxon>
        <taxon>Micrococcaceae</taxon>
        <taxon>Crystallibacter</taxon>
    </lineage>
</organism>
<protein>
    <submittedName>
        <fullName evidence="6">AsnC family transcriptional regulator</fullName>
    </submittedName>
</protein>
<dbReference type="InterPro" id="IPR036390">
    <property type="entry name" value="WH_DNA-bd_sf"/>
</dbReference>
<feature type="domain" description="Transcription regulator AsnC/Lrp ligand binding" evidence="4">
    <location>
        <begin position="237"/>
        <end position="304"/>
    </location>
</feature>
<dbReference type="RefSeq" id="WP_005269277.1">
    <property type="nucleotide sequence ID" value="NZ_ANPE02000139.1"/>
</dbReference>
<dbReference type="InterPro" id="IPR019888">
    <property type="entry name" value="Tscrpt_reg_AsnC-like"/>
</dbReference>
<gene>
    <name evidence="6" type="ORF">D477_011901</name>
</gene>
<feature type="domain" description="HTH asnC-type" evidence="5">
    <location>
        <begin position="171"/>
        <end position="209"/>
    </location>
</feature>
<dbReference type="InterPro" id="IPR011008">
    <property type="entry name" value="Dimeric_a/b-barrel"/>
</dbReference>